<sequence length="195" mass="22920">MHAVTWDPWSAHRTFLRLVFQNDAAEVSPRRLFNQPQRCCYPFLQRYRAWMSQSSKTNGPKCLQQSASKSNNPFAGTLDTLYWHDHVRYHRKLNRYRASLSADRGSPPPVQVLWLQEEKDRRLREEEEESKEEKMLQEAQQQKLQEVKVRKLRVSLPQQRPVPVSGKDEPSGKSQGFAFRTARSAQHGDFQNARR</sequence>
<protein>
    <submittedName>
        <fullName evidence="2">Uncharacterized protein</fullName>
    </submittedName>
</protein>
<keyword evidence="3" id="KW-1185">Reference proteome</keyword>
<feature type="region of interest" description="Disordered" evidence="1">
    <location>
        <begin position="151"/>
        <end position="195"/>
    </location>
</feature>
<name>A0A9P4IZV8_9PEZI</name>
<evidence type="ECO:0000313" key="3">
    <source>
        <dbReference type="Proteomes" id="UP000799439"/>
    </source>
</evidence>
<dbReference type="EMBL" id="ML996085">
    <property type="protein sequence ID" value="KAF2152933.1"/>
    <property type="molecule type" value="Genomic_DNA"/>
</dbReference>
<evidence type="ECO:0000256" key="1">
    <source>
        <dbReference type="SAM" id="MobiDB-lite"/>
    </source>
</evidence>
<organism evidence="2 3">
    <name type="scientific">Myriangium duriaei CBS 260.36</name>
    <dbReference type="NCBI Taxonomy" id="1168546"/>
    <lineage>
        <taxon>Eukaryota</taxon>
        <taxon>Fungi</taxon>
        <taxon>Dikarya</taxon>
        <taxon>Ascomycota</taxon>
        <taxon>Pezizomycotina</taxon>
        <taxon>Dothideomycetes</taxon>
        <taxon>Dothideomycetidae</taxon>
        <taxon>Myriangiales</taxon>
        <taxon>Myriangiaceae</taxon>
        <taxon>Myriangium</taxon>
    </lineage>
</organism>
<accession>A0A9P4IZV8</accession>
<dbReference type="AlphaFoldDB" id="A0A9P4IZV8"/>
<evidence type="ECO:0000313" key="2">
    <source>
        <dbReference type="EMBL" id="KAF2152933.1"/>
    </source>
</evidence>
<proteinExistence type="predicted"/>
<gene>
    <name evidence="2" type="ORF">K461DRAFT_131124</name>
</gene>
<comment type="caution">
    <text evidence="2">The sequence shown here is derived from an EMBL/GenBank/DDBJ whole genome shotgun (WGS) entry which is preliminary data.</text>
</comment>
<dbReference type="Proteomes" id="UP000799439">
    <property type="component" value="Unassembled WGS sequence"/>
</dbReference>
<reference evidence="2" key="1">
    <citation type="journal article" date="2020" name="Stud. Mycol.">
        <title>101 Dothideomycetes genomes: a test case for predicting lifestyles and emergence of pathogens.</title>
        <authorList>
            <person name="Haridas S."/>
            <person name="Albert R."/>
            <person name="Binder M."/>
            <person name="Bloem J."/>
            <person name="Labutti K."/>
            <person name="Salamov A."/>
            <person name="Andreopoulos B."/>
            <person name="Baker S."/>
            <person name="Barry K."/>
            <person name="Bills G."/>
            <person name="Bluhm B."/>
            <person name="Cannon C."/>
            <person name="Castanera R."/>
            <person name="Culley D."/>
            <person name="Daum C."/>
            <person name="Ezra D."/>
            <person name="Gonzalez J."/>
            <person name="Henrissat B."/>
            <person name="Kuo A."/>
            <person name="Liang C."/>
            <person name="Lipzen A."/>
            <person name="Lutzoni F."/>
            <person name="Magnuson J."/>
            <person name="Mondo S."/>
            <person name="Nolan M."/>
            <person name="Ohm R."/>
            <person name="Pangilinan J."/>
            <person name="Park H.-J."/>
            <person name="Ramirez L."/>
            <person name="Alfaro M."/>
            <person name="Sun H."/>
            <person name="Tritt A."/>
            <person name="Yoshinaga Y."/>
            <person name="Zwiers L.-H."/>
            <person name="Turgeon B."/>
            <person name="Goodwin S."/>
            <person name="Spatafora J."/>
            <person name="Crous P."/>
            <person name="Grigoriev I."/>
        </authorList>
    </citation>
    <scope>NUCLEOTIDE SEQUENCE</scope>
    <source>
        <strain evidence="2">CBS 260.36</strain>
    </source>
</reference>